<accession>A0AAP0DEE7</accession>
<dbReference type="EMBL" id="JBCNJP010000010">
    <property type="protein sequence ID" value="KAK9072936.1"/>
    <property type="molecule type" value="Genomic_DNA"/>
</dbReference>
<gene>
    <name evidence="10" type="ORF">SSX86_009372</name>
</gene>
<dbReference type="InterPro" id="IPR001471">
    <property type="entry name" value="AP2/ERF_dom"/>
</dbReference>
<dbReference type="AlphaFoldDB" id="A0AAP0DEE7"/>
<dbReference type="PROSITE" id="PS51032">
    <property type="entry name" value="AP2_ERF"/>
    <property type="match status" value="1"/>
</dbReference>
<feature type="compositionally biased region" description="Low complexity" evidence="8">
    <location>
        <begin position="1"/>
        <end position="14"/>
    </location>
</feature>
<comment type="caution">
    <text evidence="10">The sequence shown here is derived from an EMBL/GenBank/DDBJ whole genome shotgun (WGS) entry which is preliminary data.</text>
</comment>
<dbReference type="CDD" id="cd00018">
    <property type="entry name" value="AP2"/>
    <property type="match status" value="1"/>
</dbReference>
<dbReference type="Pfam" id="PF00847">
    <property type="entry name" value="AP2"/>
    <property type="match status" value="1"/>
</dbReference>
<keyword evidence="4" id="KW-0010">Activator</keyword>
<dbReference type="GO" id="GO:0005634">
    <property type="term" value="C:nucleus"/>
    <property type="evidence" value="ECO:0007669"/>
    <property type="project" value="UniProtKB-SubCell"/>
</dbReference>
<name>A0AAP0DEE7_9ASTR</name>
<reference evidence="10 11" key="1">
    <citation type="submission" date="2024-04" db="EMBL/GenBank/DDBJ databases">
        <title>The reference genome of an endangered Asteraceae, Deinandra increscens subsp. villosa, native to the Central Coast of California.</title>
        <authorList>
            <person name="Guilliams M."/>
            <person name="Hasenstab-Lehman K."/>
            <person name="Meyer R."/>
            <person name="Mcevoy S."/>
        </authorList>
    </citation>
    <scope>NUCLEOTIDE SEQUENCE [LARGE SCALE GENOMIC DNA]</scope>
    <source>
        <tissue evidence="10">Leaf</tissue>
    </source>
</reference>
<keyword evidence="2" id="KW-0805">Transcription regulation</keyword>
<keyword evidence="3" id="KW-0238">DNA-binding</keyword>
<keyword evidence="6" id="KW-0539">Nucleus</keyword>
<evidence type="ECO:0000256" key="4">
    <source>
        <dbReference type="ARBA" id="ARBA00023159"/>
    </source>
</evidence>
<comment type="similarity">
    <text evidence="7">Belongs to the AP2/ERF transcription factor family. ERF subfamily.</text>
</comment>
<dbReference type="SMART" id="SM00380">
    <property type="entry name" value="AP2"/>
    <property type="match status" value="1"/>
</dbReference>
<dbReference type="PANTHER" id="PTHR31839:SF85">
    <property type="entry name" value="AP2_ERF DOMAIN-CONTAINING PROTEIN"/>
    <property type="match status" value="1"/>
</dbReference>
<sequence>MSTSSTRGSQTTTGKHPTFHGIRNRNGKWIAEIREPRKTSRIWLGTYLTAEMAAAAYDVAALALRGGDASLNFPHFVGSYRVPESPEPAMIRSAAGEAAELMKAVMKRADDEQRHGGFDHEFIDEEAIFDMPKLLVDMAEGMLLSPPRQTATDDRSVGDDYSSDCDNLWSY</sequence>
<dbReference type="GO" id="GO:0003677">
    <property type="term" value="F:DNA binding"/>
    <property type="evidence" value="ECO:0007669"/>
    <property type="project" value="UniProtKB-KW"/>
</dbReference>
<dbReference type="Proteomes" id="UP001408789">
    <property type="component" value="Unassembled WGS sequence"/>
</dbReference>
<dbReference type="GO" id="GO:0003700">
    <property type="term" value="F:DNA-binding transcription factor activity"/>
    <property type="evidence" value="ECO:0007669"/>
    <property type="project" value="InterPro"/>
</dbReference>
<evidence type="ECO:0000313" key="10">
    <source>
        <dbReference type="EMBL" id="KAK9072936.1"/>
    </source>
</evidence>
<evidence type="ECO:0000256" key="6">
    <source>
        <dbReference type="ARBA" id="ARBA00023242"/>
    </source>
</evidence>
<evidence type="ECO:0000256" key="7">
    <source>
        <dbReference type="ARBA" id="ARBA00024343"/>
    </source>
</evidence>
<evidence type="ECO:0000256" key="2">
    <source>
        <dbReference type="ARBA" id="ARBA00023015"/>
    </source>
</evidence>
<dbReference type="InterPro" id="IPR016177">
    <property type="entry name" value="DNA-bd_dom_sf"/>
</dbReference>
<proteinExistence type="inferred from homology"/>
<evidence type="ECO:0000256" key="1">
    <source>
        <dbReference type="ARBA" id="ARBA00004123"/>
    </source>
</evidence>
<evidence type="ECO:0000256" key="5">
    <source>
        <dbReference type="ARBA" id="ARBA00023163"/>
    </source>
</evidence>
<dbReference type="InterPro" id="IPR045277">
    <property type="entry name" value="DRE1A-I"/>
</dbReference>
<keyword evidence="11" id="KW-1185">Reference proteome</keyword>
<feature type="region of interest" description="Disordered" evidence="8">
    <location>
        <begin position="146"/>
        <end position="171"/>
    </location>
</feature>
<feature type="domain" description="AP2/ERF" evidence="9">
    <location>
        <begin position="5"/>
        <end position="74"/>
    </location>
</feature>
<dbReference type="SUPFAM" id="SSF54171">
    <property type="entry name" value="DNA-binding domain"/>
    <property type="match status" value="1"/>
</dbReference>
<organism evidence="10 11">
    <name type="scientific">Deinandra increscens subsp. villosa</name>
    <dbReference type="NCBI Taxonomy" id="3103831"/>
    <lineage>
        <taxon>Eukaryota</taxon>
        <taxon>Viridiplantae</taxon>
        <taxon>Streptophyta</taxon>
        <taxon>Embryophyta</taxon>
        <taxon>Tracheophyta</taxon>
        <taxon>Spermatophyta</taxon>
        <taxon>Magnoliopsida</taxon>
        <taxon>eudicotyledons</taxon>
        <taxon>Gunneridae</taxon>
        <taxon>Pentapetalae</taxon>
        <taxon>asterids</taxon>
        <taxon>campanulids</taxon>
        <taxon>Asterales</taxon>
        <taxon>Asteraceae</taxon>
        <taxon>Asteroideae</taxon>
        <taxon>Heliantheae alliance</taxon>
        <taxon>Madieae</taxon>
        <taxon>Madiinae</taxon>
        <taxon>Deinandra</taxon>
    </lineage>
</organism>
<dbReference type="InterPro" id="IPR036955">
    <property type="entry name" value="AP2/ERF_dom_sf"/>
</dbReference>
<evidence type="ECO:0000313" key="11">
    <source>
        <dbReference type="Proteomes" id="UP001408789"/>
    </source>
</evidence>
<evidence type="ECO:0000259" key="9">
    <source>
        <dbReference type="PROSITE" id="PS51032"/>
    </source>
</evidence>
<dbReference type="Gene3D" id="3.30.730.10">
    <property type="entry name" value="AP2/ERF domain"/>
    <property type="match status" value="1"/>
</dbReference>
<evidence type="ECO:0000256" key="3">
    <source>
        <dbReference type="ARBA" id="ARBA00023125"/>
    </source>
</evidence>
<evidence type="ECO:0000256" key="8">
    <source>
        <dbReference type="SAM" id="MobiDB-lite"/>
    </source>
</evidence>
<comment type="subcellular location">
    <subcellularLocation>
        <location evidence="1">Nucleus</location>
    </subcellularLocation>
</comment>
<feature type="region of interest" description="Disordered" evidence="8">
    <location>
        <begin position="1"/>
        <end position="22"/>
    </location>
</feature>
<protein>
    <recommendedName>
        <fullName evidence="9">AP2/ERF domain-containing protein</fullName>
    </recommendedName>
</protein>
<dbReference type="PANTHER" id="PTHR31839">
    <property type="entry name" value="DEHYDRATION-RESPONSIVE ELEMENT-BINDING PROTEIN 1D"/>
    <property type="match status" value="1"/>
</dbReference>
<keyword evidence="5" id="KW-0804">Transcription</keyword>